<name>A0A151H2B1_TOXGO</name>
<dbReference type="Gene3D" id="1.20.1250.20">
    <property type="entry name" value="MFS general substrate transporter like domains"/>
    <property type="match status" value="2"/>
</dbReference>
<feature type="transmembrane region" description="Helical" evidence="7">
    <location>
        <begin position="343"/>
        <end position="364"/>
    </location>
</feature>
<keyword evidence="4 7" id="KW-1133">Transmembrane helix</keyword>
<dbReference type="SUPFAM" id="SSF103473">
    <property type="entry name" value="MFS general substrate transporter"/>
    <property type="match status" value="1"/>
</dbReference>
<accession>A0A151H2B1</accession>
<dbReference type="InterPro" id="IPR052983">
    <property type="entry name" value="MFS_Riboflavin_Transporter"/>
</dbReference>
<feature type="transmembrane region" description="Helical" evidence="7">
    <location>
        <begin position="223"/>
        <end position="244"/>
    </location>
</feature>
<gene>
    <name evidence="8" type="ORF">TGPRC2_297245</name>
</gene>
<sequence length="670" mass="70555">MSAFPASPQPSAFPASPQPSAFPASPQPSAFPASPQPSAFPASPQPSASPVSPRHSVSPSSGTLPSSSSPSVSSCALRGLSSSSSALSRPPFSSFPASPAFSRRCMLTESEMGKTRSLKWLRFRCILGACLLHFCLGGSHTIGNLLPYLIGFIRNAQATSAVSYKDGLSIYAWAIICQGVGGFLGTTLEKKAGTKKTAFLGSAWMTLGLALCGVCTHDLSLFLIAYGVVTALGCGVAYPVPLAATLKLSPAEDKGWVSGLLFFARGLSVCILCPFQSFFLHQPPEVFLSLIPAPLLPYVSGVASDTASASRLSSLNGKRAAPLPSPGGERFLTDQAVLDRLPALFFVMAGVFACIQLLGVLLLVDPERTSAADEAAADAAERQKLLYEDPQGASRASAGRSSSCSASQVFASLVLTPQDICSSPSFWRLFLMLLLSWQSLFFVQLFWKVLPLYPEASLAASTAAPAPLDSLFASLVRRVPRALASASRPDPRVLHAAADAWSLTGSSWSFANDFFLSCLGGLLGALCCFGRLLWGYIGGGIGYMRSTVVMNALTAPCLFALSTYALQSPQLYAACLALVHVCHGGIFSLFPSVTSDLFGHKNVGPVFSLLFAARLAAVALAAIWINIALTYGNLHMVVGALGVCHLVSIGTTFFFHPTDALPYRFPTYSP</sequence>
<reference evidence="9" key="1">
    <citation type="submission" date="2016-03" db="EMBL/GenBank/DDBJ databases">
        <authorList>
            <person name="Sibley D."/>
            <person name="Venepally P."/>
            <person name="Karamycheva S."/>
            <person name="Hadjithomas M."/>
            <person name="Khan A."/>
            <person name="Brunk B."/>
            <person name="Roos D."/>
            <person name="Caler E."/>
            <person name="Lorenzi H."/>
        </authorList>
    </citation>
    <scope>NUCLEOTIDE SEQUENCE [LARGE SCALE GENOMIC DNA]</scope>
    <source>
        <strain evidence="9">TgCatPRC2</strain>
    </source>
</reference>
<evidence type="ECO:0000256" key="5">
    <source>
        <dbReference type="ARBA" id="ARBA00023136"/>
    </source>
</evidence>
<feature type="transmembrane region" description="Helical" evidence="7">
    <location>
        <begin position="126"/>
        <end position="150"/>
    </location>
</feature>
<dbReference type="PANTHER" id="PTHR43385">
    <property type="entry name" value="RIBOFLAVIN TRANSPORTER RIBJ"/>
    <property type="match status" value="1"/>
</dbReference>
<organism evidence="8 9">
    <name type="scientific">Toxoplasma gondii TgCatPRC2</name>
    <dbReference type="NCBI Taxonomy" id="1130821"/>
    <lineage>
        <taxon>Eukaryota</taxon>
        <taxon>Sar</taxon>
        <taxon>Alveolata</taxon>
        <taxon>Apicomplexa</taxon>
        <taxon>Conoidasida</taxon>
        <taxon>Coccidia</taxon>
        <taxon>Eucoccidiorida</taxon>
        <taxon>Eimeriorina</taxon>
        <taxon>Sarcocystidae</taxon>
        <taxon>Toxoplasma</taxon>
    </lineage>
</organism>
<evidence type="ECO:0000256" key="1">
    <source>
        <dbReference type="ARBA" id="ARBA00004141"/>
    </source>
</evidence>
<dbReference type="Proteomes" id="UP000075225">
    <property type="component" value="Unassembled WGS sequence"/>
</dbReference>
<dbReference type="OrthoDB" id="410267at2759"/>
<keyword evidence="5 7" id="KW-0472">Membrane</keyword>
<evidence type="ECO:0000256" key="2">
    <source>
        <dbReference type="ARBA" id="ARBA00022448"/>
    </source>
</evidence>
<evidence type="ECO:0000313" key="8">
    <source>
        <dbReference type="EMBL" id="KYK63413.1"/>
    </source>
</evidence>
<dbReference type="AlphaFoldDB" id="A0A151H2B1"/>
<keyword evidence="3 7" id="KW-0812">Transmembrane</keyword>
<dbReference type="GO" id="GO:0016020">
    <property type="term" value="C:membrane"/>
    <property type="evidence" value="ECO:0007669"/>
    <property type="project" value="UniProtKB-SubCell"/>
</dbReference>
<evidence type="ECO:0000256" key="7">
    <source>
        <dbReference type="SAM" id="Phobius"/>
    </source>
</evidence>
<evidence type="ECO:0000256" key="6">
    <source>
        <dbReference type="SAM" id="MobiDB-lite"/>
    </source>
</evidence>
<dbReference type="EMBL" id="AHZP02002660">
    <property type="protein sequence ID" value="KYK63413.1"/>
    <property type="molecule type" value="Genomic_DNA"/>
</dbReference>
<evidence type="ECO:0000256" key="3">
    <source>
        <dbReference type="ARBA" id="ARBA00022692"/>
    </source>
</evidence>
<feature type="transmembrane region" description="Helical" evidence="7">
    <location>
        <begin position="546"/>
        <end position="565"/>
    </location>
</feature>
<feature type="transmembrane region" description="Helical" evidence="7">
    <location>
        <begin position="606"/>
        <end position="628"/>
    </location>
</feature>
<feature type="transmembrane region" description="Helical" evidence="7">
    <location>
        <begin position="571"/>
        <end position="594"/>
    </location>
</feature>
<evidence type="ECO:0000313" key="9">
    <source>
        <dbReference type="Proteomes" id="UP000075225"/>
    </source>
</evidence>
<evidence type="ECO:0000256" key="4">
    <source>
        <dbReference type="ARBA" id="ARBA00022989"/>
    </source>
</evidence>
<feature type="region of interest" description="Disordered" evidence="6">
    <location>
        <begin position="1"/>
        <end position="72"/>
    </location>
</feature>
<feature type="transmembrane region" description="Helical" evidence="7">
    <location>
        <begin position="634"/>
        <end position="655"/>
    </location>
</feature>
<dbReference type="PANTHER" id="PTHR43385:SF1">
    <property type="entry name" value="RIBOFLAVIN TRANSPORTER RIBJ"/>
    <property type="match status" value="1"/>
</dbReference>
<comment type="caution">
    <text evidence="8">The sequence shown here is derived from an EMBL/GenBank/DDBJ whole genome shotgun (WGS) entry which is preliminary data.</text>
</comment>
<proteinExistence type="predicted"/>
<keyword evidence="2" id="KW-0813">Transport</keyword>
<feature type="transmembrane region" description="Helical" evidence="7">
    <location>
        <begin position="198"/>
        <end position="217"/>
    </location>
</feature>
<comment type="subcellular location">
    <subcellularLocation>
        <location evidence="1">Membrane</location>
        <topology evidence="1">Multi-pass membrane protein</topology>
    </subcellularLocation>
</comment>
<dbReference type="VEuPathDB" id="ToxoDB:TGPRC2_297245"/>
<feature type="transmembrane region" description="Helical" evidence="7">
    <location>
        <begin position="170"/>
        <end position="186"/>
    </location>
</feature>
<dbReference type="InterPro" id="IPR036259">
    <property type="entry name" value="MFS_trans_sf"/>
</dbReference>
<feature type="transmembrane region" description="Helical" evidence="7">
    <location>
        <begin position="514"/>
        <end position="534"/>
    </location>
</feature>
<protein>
    <submittedName>
        <fullName evidence="8">Transporter, major facilitator family protein</fullName>
    </submittedName>
</protein>
<feature type="transmembrane region" description="Helical" evidence="7">
    <location>
        <begin position="256"/>
        <end position="279"/>
    </location>
</feature>